<feature type="compositionally biased region" description="Low complexity" evidence="8">
    <location>
        <begin position="49"/>
        <end position="67"/>
    </location>
</feature>
<evidence type="ECO:0000256" key="4">
    <source>
        <dbReference type="ARBA" id="ARBA00022692"/>
    </source>
</evidence>
<feature type="transmembrane region" description="Helical" evidence="9">
    <location>
        <begin position="440"/>
        <end position="461"/>
    </location>
</feature>
<evidence type="ECO:0000256" key="5">
    <source>
        <dbReference type="ARBA" id="ARBA00022989"/>
    </source>
</evidence>
<dbReference type="VEuPathDB" id="FungiDB:SPSK_07116"/>
<comment type="caution">
    <text evidence="10">The sequence shown here is derived from an EMBL/GenBank/DDBJ whole genome shotgun (WGS) entry which is preliminary data.</text>
</comment>
<keyword evidence="5 9" id="KW-1133">Transmembrane helix</keyword>
<dbReference type="AlphaFoldDB" id="A0A0F2MH44"/>
<evidence type="ECO:0000256" key="1">
    <source>
        <dbReference type="ARBA" id="ARBA00004651"/>
    </source>
</evidence>
<dbReference type="OrthoDB" id="1368at2759"/>
<feature type="transmembrane region" description="Helical" evidence="9">
    <location>
        <begin position="170"/>
        <end position="191"/>
    </location>
</feature>
<keyword evidence="6" id="KW-0406">Ion transport</keyword>
<feature type="transmembrane region" description="Helical" evidence="9">
    <location>
        <begin position="239"/>
        <end position="257"/>
    </location>
</feature>
<keyword evidence="3" id="KW-1003">Cell membrane</keyword>
<dbReference type="Proteomes" id="UP000033710">
    <property type="component" value="Unassembled WGS sequence"/>
</dbReference>
<dbReference type="GO" id="GO:0005254">
    <property type="term" value="F:chloride channel activity"/>
    <property type="evidence" value="ECO:0007669"/>
    <property type="project" value="InterPro"/>
</dbReference>
<evidence type="ECO:0000256" key="8">
    <source>
        <dbReference type="SAM" id="MobiDB-lite"/>
    </source>
</evidence>
<feature type="region of interest" description="Disordered" evidence="8">
    <location>
        <begin position="630"/>
        <end position="650"/>
    </location>
</feature>
<evidence type="ECO:0000313" key="11">
    <source>
        <dbReference type="Proteomes" id="UP000033710"/>
    </source>
</evidence>
<feature type="compositionally biased region" description="Basic and acidic residues" evidence="8">
    <location>
        <begin position="93"/>
        <end position="107"/>
    </location>
</feature>
<gene>
    <name evidence="10" type="ORF">SPSK_07116</name>
</gene>
<accession>A0A0F2MH44</accession>
<dbReference type="InterPro" id="IPR044669">
    <property type="entry name" value="YneE/VCCN1/2-like"/>
</dbReference>
<evidence type="ECO:0000256" key="6">
    <source>
        <dbReference type="ARBA" id="ARBA00023065"/>
    </source>
</evidence>
<keyword evidence="7 9" id="KW-0472">Membrane</keyword>
<reference evidence="10 11" key="2">
    <citation type="journal article" date="2015" name="Eukaryot. Cell">
        <title>Asexual propagation of a virulent clone complex in a human and feline outbreak of sporotrichosis.</title>
        <authorList>
            <person name="Teixeira Mde M."/>
            <person name="Rodrigues A.M."/>
            <person name="Tsui C.K."/>
            <person name="de Almeida L.G."/>
            <person name="Van Diepeningen A.D."/>
            <person name="van den Ende B.G."/>
            <person name="Fernandes G.F."/>
            <person name="Kano R."/>
            <person name="Hamelin R.C."/>
            <person name="Lopes-Bezerra L.M."/>
            <person name="Vasconcelos A.T."/>
            <person name="de Hoog S."/>
            <person name="de Camargo Z.P."/>
            <person name="Felipe M.S."/>
        </authorList>
    </citation>
    <scope>NUCLEOTIDE SEQUENCE [LARGE SCALE GENOMIC DNA]</scope>
    <source>
        <strain evidence="10 11">1099-18</strain>
    </source>
</reference>
<dbReference type="PANTHER" id="PTHR33281:SF19">
    <property type="entry name" value="VOLTAGE-DEPENDENT ANION CHANNEL-FORMING PROTEIN YNEE"/>
    <property type="match status" value="1"/>
</dbReference>
<feature type="region of interest" description="Disordered" evidence="8">
    <location>
        <begin position="86"/>
        <end position="132"/>
    </location>
</feature>
<keyword evidence="2" id="KW-0813">Transport</keyword>
<dbReference type="KEGG" id="ssck:SPSK_07116"/>
<comment type="subcellular location">
    <subcellularLocation>
        <location evidence="1">Cell membrane</location>
        <topology evidence="1">Multi-pass membrane protein</topology>
    </subcellularLocation>
</comment>
<keyword evidence="4 9" id="KW-0812">Transmembrane</keyword>
<dbReference type="Pfam" id="PF25539">
    <property type="entry name" value="Bestrophin_2"/>
    <property type="match status" value="1"/>
</dbReference>
<feature type="transmembrane region" description="Helical" evidence="9">
    <location>
        <begin position="415"/>
        <end position="434"/>
    </location>
</feature>
<dbReference type="RefSeq" id="XP_016590856.1">
    <property type="nucleotide sequence ID" value="XM_016733784.1"/>
</dbReference>
<protein>
    <submittedName>
        <fullName evidence="10">Uncharacterized protein</fullName>
    </submittedName>
</protein>
<feature type="transmembrane region" description="Helical" evidence="9">
    <location>
        <begin position="197"/>
        <end position="218"/>
    </location>
</feature>
<dbReference type="EMBL" id="AXCR01000004">
    <property type="protein sequence ID" value="KJR88180.1"/>
    <property type="molecule type" value="Genomic_DNA"/>
</dbReference>
<feature type="compositionally biased region" description="Low complexity" evidence="8">
    <location>
        <begin position="1"/>
        <end position="10"/>
    </location>
</feature>
<evidence type="ECO:0000256" key="9">
    <source>
        <dbReference type="SAM" id="Phobius"/>
    </source>
</evidence>
<feature type="compositionally biased region" description="Gly residues" evidence="8">
    <location>
        <begin position="578"/>
        <end position="589"/>
    </location>
</feature>
<feature type="region of interest" description="Disordered" evidence="8">
    <location>
        <begin position="1"/>
        <end position="67"/>
    </location>
</feature>
<evidence type="ECO:0000256" key="3">
    <source>
        <dbReference type="ARBA" id="ARBA00022475"/>
    </source>
</evidence>
<dbReference type="GO" id="GO:0005886">
    <property type="term" value="C:plasma membrane"/>
    <property type="evidence" value="ECO:0007669"/>
    <property type="project" value="UniProtKB-SubCell"/>
</dbReference>
<organism evidence="10 11">
    <name type="scientific">Sporothrix schenckii 1099-18</name>
    <dbReference type="NCBI Taxonomy" id="1397361"/>
    <lineage>
        <taxon>Eukaryota</taxon>
        <taxon>Fungi</taxon>
        <taxon>Dikarya</taxon>
        <taxon>Ascomycota</taxon>
        <taxon>Pezizomycotina</taxon>
        <taxon>Sordariomycetes</taxon>
        <taxon>Sordariomycetidae</taxon>
        <taxon>Ophiostomatales</taxon>
        <taxon>Ophiostomataceae</taxon>
        <taxon>Sporothrix</taxon>
    </lineage>
</organism>
<dbReference type="GeneID" id="27669061"/>
<proteinExistence type="predicted"/>
<evidence type="ECO:0000313" key="10">
    <source>
        <dbReference type="EMBL" id="KJR88180.1"/>
    </source>
</evidence>
<name>A0A0F2MH44_SPOSC</name>
<reference evidence="10 11" key="1">
    <citation type="journal article" date="2014" name="BMC Genomics">
        <title>Comparative genomics of the major fungal agents of human and animal Sporotrichosis: Sporothrix schenckii and Sporothrix brasiliensis.</title>
        <authorList>
            <person name="Teixeira M.M."/>
            <person name="de Almeida L.G."/>
            <person name="Kubitschek-Barreira P."/>
            <person name="Alves F.L."/>
            <person name="Kioshima E.S."/>
            <person name="Abadio A.K."/>
            <person name="Fernandes L."/>
            <person name="Derengowski L.S."/>
            <person name="Ferreira K.S."/>
            <person name="Souza R.C."/>
            <person name="Ruiz J.C."/>
            <person name="de Andrade N.C."/>
            <person name="Paes H.C."/>
            <person name="Nicola A.M."/>
            <person name="Albuquerque P."/>
            <person name="Gerber A.L."/>
            <person name="Martins V.P."/>
            <person name="Peconick L.D."/>
            <person name="Neto A.V."/>
            <person name="Chaucanez C.B."/>
            <person name="Silva P.A."/>
            <person name="Cunha O.L."/>
            <person name="de Oliveira F.F."/>
            <person name="dos Santos T.C."/>
            <person name="Barros A.L."/>
            <person name="Soares M.A."/>
            <person name="de Oliveira L.M."/>
            <person name="Marini M.M."/>
            <person name="Villalobos-Duno H."/>
            <person name="Cunha M.M."/>
            <person name="de Hoog S."/>
            <person name="da Silveira J.F."/>
            <person name="Henrissat B."/>
            <person name="Nino-Vega G.A."/>
            <person name="Cisalpino P.S."/>
            <person name="Mora-Montes H.M."/>
            <person name="Almeida S.R."/>
            <person name="Stajich J.E."/>
            <person name="Lopes-Bezerra L.M."/>
            <person name="Vasconcelos A.T."/>
            <person name="Felipe M.S."/>
        </authorList>
    </citation>
    <scope>NUCLEOTIDE SEQUENCE [LARGE SCALE GENOMIC DNA]</scope>
    <source>
        <strain evidence="10 11">1099-18</strain>
    </source>
</reference>
<dbReference type="PANTHER" id="PTHR33281">
    <property type="entry name" value="UPF0187 PROTEIN YNEE"/>
    <property type="match status" value="1"/>
</dbReference>
<evidence type="ECO:0000256" key="7">
    <source>
        <dbReference type="ARBA" id="ARBA00023136"/>
    </source>
</evidence>
<feature type="region of interest" description="Disordered" evidence="8">
    <location>
        <begin position="546"/>
        <end position="609"/>
    </location>
</feature>
<sequence length="650" mass="70624">MSEGEAPASTSGGGAGGGAALAAGDPNGGGESPYGGVVPDSTQPDTSQSGPSSGDAGASNNSNDNGSAAVAAVAANNEIGEMAAPLGVSVGNHGHDQGHDPALDRPPDLAYNQGRFGASSPFQPRTHEYRPTAQQRTIDLDEYFTGPRDIQKHSKWPMFLQMHGSILPKMLLPIVAIGTWAMFVTCVSYFTKKNRSSFFALPGMGISSILLTVTGFVVGLGLSFRSSTAYERYAEGRRYWAQLTVATQALGRVFWVHAVEREGQKEKDMLTKLTSLNLLVAFAVALKHKLRHEPYTGYEDLVHLVGHLDTFAFNATAKEPEKVHEPKPNIVKLLGGYLGISFAASNPRKTIKRANYPLGNLPLEILTYLACITDEMITNTQLVIPMHQTLAYNNIAVLNDVLMGTERVLTTPLPIAYSIAISQITWVYVFLLPFQLYPTLQWVTIPATVVASYIILGILFIGREIENPFGHDVNDLPLESYCAQISMDLDILASKKKHHHRDWVESLDNKVLYPISMSSWHVWKARGEHKMRDALRARSEIALDTRKAMMSQKKNRSPDATKSDDDTDPKHDQHPNDGGIGSGPLGLGLGRRHGLSRKMTATHSETTTSAADEEANICFGFFGLASFGSSGSSGSDLPGRMNSIRTFNKE</sequence>
<evidence type="ECO:0000256" key="2">
    <source>
        <dbReference type="ARBA" id="ARBA00022448"/>
    </source>
</evidence>
<feature type="compositionally biased region" description="Basic and acidic residues" evidence="8">
    <location>
        <begin position="556"/>
        <end position="575"/>
    </location>
</feature>